<dbReference type="Gene3D" id="1.10.1450.10">
    <property type="entry name" value="Tetraspanin"/>
    <property type="match status" value="1"/>
</dbReference>
<gene>
    <name evidence="8" type="primary">CD63</name>
</gene>
<sequence length="239" mass="25721">MCSLCSVKCGFIFFNSLFLASGVALITIGALQYSTYSQMGTFAGSSLSKIAIVLISVGVTIAIVSLLGHVGAFTNNSSMVSCFICILIVIIILEILTGAVFYIFRSKTAILQANSAINNKARGVINEYKVEKRHAINRIQEKFSCCGADSYTDWSKSVGWENHDAVPDSCCMVKTEGCGQDKANVHTKGCISAIKLFLVKNLLWVGAVCIALGVTEVFGVLVGVCLCLDIKRKTYENIS</sequence>
<evidence type="ECO:0000256" key="4">
    <source>
        <dbReference type="ARBA" id="ARBA00022989"/>
    </source>
</evidence>
<reference evidence="8 9" key="1">
    <citation type="submission" date="2022-01" db="EMBL/GenBank/DDBJ databases">
        <title>A chromosome-scale genome assembly of the false clownfish, Amphiprion ocellaris.</title>
        <authorList>
            <person name="Ryu T."/>
        </authorList>
    </citation>
    <scope>NUCLEOTIDE SEQUENCE [LARGE SCALE GENOMIC DNA]</scope>
</reference>
<evidence type="ECO:0000256" key="2">
    <source>
        <dbReference type="ARBA" id="ARBA00006840"/>
    </source>
</evidence>
<dbReference type="GO" id="GO:0005886">
    <property type="term" value="C:plasma membrane"/>
    <property type="evidence" value="ECO:0007669"/>
    <property type="project" value="TreeGrafter"/>
</dbReference>
<proteinExistence type="inferred from homology"/>
<dbReference type="InterPro" id="IPR000301">
    <property type="entry name" value="Tetraspanin_animals"/>
</dbReference>
<keyword evidence="3 7" id="KW-0812">Transmembrane</keyword>
<evidence type="ECO:0000256" key="6">
    <source>
        <dbReference type="PIRSR" id="PIRSR002419-1"/>
    </source>
</evidence>
<keyword evidence="6" id="KW-1015">Disulfide bond</keyword>
<keyword evidence="9" id="KW-1185">Reference proteome</keyword>
<evidence type="ECO:0000313" key="9">
    <source>
        <dbReference type="Proteomes" id="UP001501940"/>
    </source>
</evidence>
<accession>A0A3Q1AZU1</accession>
<evidence type="ECO:0000256" key="7">
    <source>
        <dbReference type="RuleBase" id="RU361218"/>
    </source>
</evidence>
<feature type="transmembrane region" description="Helical" evidence="7">
    <location>
        <begin position="202"/>
        <end position="228"/>
    </location>
</feature>
<dbReference type="InterPro" id="IPR018499">
    <property type="entry name" value="Tetraspanin/Peripherin"/>
</dbReference>
<dbReference type="Proteomes" id="UP001501940">
    <property type="component" value="Chromosome 18"/>
</dbReference>
<dbReference type="OrthoDB" id="10033535at2759"/>
<evidence type="ECO:0000313" key="8">
    <source>
        <dbReference type="Ensembl" id="ENSAOCP00000003331.1"/>
    </source>
</evidence>
<dbReference type="InterPro" id="IPR008952">
    <property type="entry name" value="Tetraspanin_EC2_sf"/>
</dbReference>
<feature type="disulfide bond" evidence="6">
    <location>
        <begin position="145"/>
        <end position="178"/>
    </location>
</feature>
<dbReference type="Ensembl" id="ENSAOCT00000009964.2">
    <property type="protein sequence ID" value="ENSAOCP00000003331.1"/>
    <property type="gene ID" value="ENSAOCG00000006599.2"/>
</dbReference>
<feature type="transmembrane region" description="Helical" evidence="7">
    <location>
        <begin position="12"/>
        <end position="34"/>
    </location>
</feature>
<feature type="transmembrane region" description="Helical" evidence="7">
    <location>
        <begin position="46"/>
        <end position="68"/>
    </location>
</feature>
<reference evidence="8" key="3">
    <citation type="submission" date="2025-09" db="UniProtKB">
        <authorList>
            <consortium name="Ensembl"/>
        </authorList>
    </citation>
    <scope>IDENTIFICATION</scope>
</reference>
<evidence type="ECO:0000256" key="5">
    <source>
        <dbReference type="ARBA" id="ARBA00023136"/>
    </source>
</evidence>
<dbReference type="Pfam" id="PF00335">
    <property type="entry name" value="Tetraspanin"/>
    <property type="match status" value="1"/>
</dbReference>
<comment type="subcellular location">
    <subcellularLocation>
        <location evidence="1 7">Membrane</location>
        <topology evidence="1 7">Multi-pass membrane protein</topology>
    </subcellularLocation>
</comment>
<evidence type="ECO:0000256" key="1">
    <source>
        <dbReference type="ARBA" id="ARBA00004141"/>
    </source>
</evidence>
<protein>
    <recommendedName>
        <fullName evidence="7">Tetraspanin</fullName>
    </recommendedName>
</protein>
<reference evidence="8" key="2">
    <citation type="submission" date="2025-08" db="UniProtKB">
        <authorList>
            <consortium name="Ensembl"/>
        </authorList>
    </citation>
    <scope>IDENTIFICATION</scope>
</reference>
<dbReference type="PIRSF" id="PIRSF002419">
    <property type="entry name" value="Tetraspanin"/>
    <property type="match status" value="1"/>
</dbReference>
<dbReference type="PANTHER" id="PTHR19282:SF511">
    <property type="entry name" value="TETRASPANIN"/>
    <property type="match status" value="1"/>
</dbReference>
<dbReference type="AlphaFoldDB" id="A0A3Q1AZU1"/>
<keyword evidence="4 7" id="KW-1133">Transmembrane helix</keyword>
<feature type="transmembrane region" description="Helical" evidence="7">
    <location>
        <begin position="80"/>
        <end position="104"/>
    </location>
</feature>
<dbReference type="STRING" id="80972.ENSAOCP00000003331"/>
<comment type="similarity">
    <text evidence="2 7">Belongs to the tetraspanin (TM4SF) family.</text>
</comment>
<keyword evidence="5 7" id="KW-0472">Membrane</keyword>
<name>A0A3Q1AZU1_AMPOC</name>
<dbReference type="PANTHER" id="PTHR19282">
    <property type="entry name" value="TETRASPANIN"/>
    <property type="match status" value="1"/>
</dbReference>
<dbReference type="OMA" id="MVSCFIC"/>
<evidence type="ECO:0000256" key="3">
    <source>
        <dbReference type="ARBA" id="ARBA00022692"/>
    </source>
</evidence>
<dbReference type="SUPFAM" id="SSF48652">
    <property type="entry name" value="Tetraspanin"/>
    <property type="match status" value="1"/>
</dbReference>
<dbReference type="GeneTree" id="ENSGT00940000156832"/>
<organism evidence="8 9">
    <name type="scientific">Amphiprion ocellaris</name>
    <name type="common">Clown anemonefish</name>
    <dbReference type="NCBI Taxonomy" id="80972"/>
    <lineage>
        <taxon>Eukaryota</taxon>
        <taxon>Metazoa</taxon>
        <taxon>Chordata</taxon>
        <taxon>Craniata</taxon>
        <taxon>Vertebrata</taxon>
        <taxon>Euteleostomi</taxon>
        <taxon>Actinopterygii</taxon>
        <taxon>Neopterygii</taxon>
        <taxon>Teleostei</taxon>
        <taxon>Neoteleostei</taxon>
        <taxon>Acanthomorphata</taxon>
        <taxon>Ovalentaria</taxon>
        <taxon>Pomacentridae</taxon>
        <taxon>Amphiprion</taxon>
    </lineage>
</organism>
<dbReference type="PRINTS" id="PR00259">
    <property type="entry name" value="TMFOUR"/>
</dbReference>